<dbReference type="PANTHER" id="PTHR37049">
    <property type="entry name" value="PEPTIDASE S41 FAMILY PROTEIN"/>
    <property type="match status" value="1"/>
</dbReference>
<proteinExistence type="predicted"/>
<dbReference type="Proteomes" id="UP000076584">
    <property type="component" value="Unassembled WGS sequence"/>
</dbReference>
<reference evidence="1 2" key="1">
    <citation type="submission" date="2015-06" db="EMBL/GenBank/DDBJ databases">
        <title>Survival trade-offs in plant roots during colonization by closely related pathogenic and mutualistic fungi.</title>
        <authorList>
            <person name="Hacquard S."/>
            <person name="Kracher B."/>
            <person name="Hiruma K."/>
            <person name="Weinman A."/>
            <person name="Muench P."/>
            <person name="Garrido Oter R."/>
            <person name="Ver Loren van Themaat E."/>
            <person name="Dallerey J.-F."/>
            <person name="Damm U."/>
            <person name="Henrissat B."/>
            <person name="Lespinet O."/>
            <person name="Thon M."/>
            <person name="Kemen E."/>
            <person name="McHardy A.C."/>
            <person name="Schulze-Lefert P."/>
            <person name="O'Connell R.J."/>
        </authorList>
    </citation>
    <scope>NUCLEOTIDE SEQUENCE [LARGE SCALE GENOMIC DNA]</scope>
    <source>
        <strain evidence="1 2">MAFF 238704</strain>
    </source>
</reference>
<accession>A0A162NV62</accession>
<evidence type="ECO:0000313" key="1">
    <source>
        <dbReference type="EMBL" id="KZL86346.1"/>
    </source>
</evidence>
<sequence>MTAQEVSPRVLLDFNNVILDEFRKPYEGWEALYGPELIAGQNVTNLLRYNQSALPFSRSTDEQVFEPKKYCHCHRWRLRIDLCNLYFTGLLVGEHGVRTIALGGRAREHAMQAVGGVKGVEALNVVSLRAVIRQTARDAIRAKYLDYLGDAFDVLPDIGEPPLRPSVARSGGKFNYRNAYSHDNADGYPTQFVYEVANCRLFYTSEMIIDPVAIWIHSADVSWKDVKCVNGSTMNSEMTISNDLIPYSQKVIGLNSGYEGPGSLLYKGDYEPPSPYVQQQTSRKRSLVENLSPPEDLEYEFNKLKVRRLKQYLDQNLLEDFEYAHDLKIGISHAVQKRLL</sequence>
<protein>
    <submittedName>
        <fullName evidence="1">Peptidase s41 family protein</fullName>
    </submittedName>
</protein>
<keyword evidence="2" id="KW-1185">Reference proteome</keyword>
<gene>
    <name evidence="1" type="ORF">CI238_04749</name>
</gene>
<organism evidence="1 2">
    <name type="scientific">Colletotrichum incanum</name>
    <name type="common">Soybean anthracnose fungus</name>
    <dbReference type="NCBI Taxonomy" id="1573173"/>
    <lineage>
        <taxon>Eukaryota</taxon>
        <taxon>Fungi</taxon>
        <taxon>Dikarya</taxon>
        <taxon>Ascomycota</taxon>
        <taxon>Pezizomycotina</taxon>
        <taxon>Sordariomycetes</taxon>
        <taxon>Hypocreomycetidae</taxon>
        <taxon>Glomerellales</taxon>
        <taxon>Glomerellaceae</taxon>
        <taxon>Colletotrichum</taxon>
        <taxon>Colletotrichum spaethianum species complex</taxon>
    </lineage>
</organism>
<name>A0A162NV62_COLIC</name>
<dbReference type="EMBL" id="LFIW01000448">
    <property type="protein sequence ID" value="KZL86346.1"/>
    <property type="molecule type" value="Genomic_DNA"/>
</dbReference>
<dbReference type="InterPro" id="IPR052766">
    <property type="entry name" value="S41A_metabolite_peptidase"/>
</dbReference>
<comment type="caution">
    <text evidence="1">The sequence shown here is derived from an EMBL/GenBank/DDBJ whole genome shotgun (WGS) entry which is preliminary data.</text>
</comment>
<dbReference type="AlphaFoldDB" id="A0A162NV62"/>
<dbReference type="STRING" id="1573173.A0A162NV62"/>
<evidence type="ECO:0000313" key="2">
    <source>
        <dbReference type="Proteomes" id="UP000076584"/>
    </source>
</evidence>
<dbReference type="PANTHER" id="PTHR37049:SF4">
    <property type="entry name" value="RHODANESE DOMAIN-CONTAINING PROTEIN"/>
    <property type="match status" value="1"/>
</dbReference>